<dbReference type="EMBL" id="ML987194">
    <property type="protein sequence ID" value="KAF2250264.1"/>
    <property type="molecule type" value="Genomic_DNA"/>
</dbReference>
<accession>A0A6A6II61</accession>
<gene>
    <name evidence="2" type="ORF">BU26DRAFT_298621</name>
</gene>
<dbReference type="Proteomes" id="UP000800094">
    <property type="component" value="Unassembled WGS sequence"/>
</dbReference>
<dbReference type="GeneID" id="54575079"/>
<dbReference type="RefSeq" id="XP_033685268.1">
    <property type="nucleotide sequence ID" value="XM_033821749.1"/>
</dbReference>
<reference evidence="2" key="1">
    <citation type="journal article" date="2020" name="Stud. Mycol.">
        <title>101 Dothideomycetes genomes: a test case for predicting lifestyles and emergence of pathogens.</title>
        <authorList>
            <person name="Haridas S."/>
            <person name="Albert R."/>
            <person name="Binder M."/>
            <person name="Bloem J."/>
            <person name="Labutti K."/>
            <person name="Salamov A."/>
            <person name="Andreopoulos B."/>
            <person name="Baker S."/>
            <person name="Barry K."/>
            <person name="Bills G."/>
            <person name="Bluhm B."/>
            <person name="Cannon C."/>
            <person name="Castanera R."/>
            <person name="Culley D."/>
            <person name="Daum C."/>
            <person name="Ezra D."/>
            <person name="Gonzalez J."/>
            <person name="Henrissat B."/>
            <person name="Kuo A."/>
            <person name="Liang C."/>
            <person name="Lipzen A."/>
            <person name="Lutzoni F."/>
            <person name="Magnuson J."/>
            <person name="Mondo S."/>
            <person name="Nolan M."/>
            <person name="Ohm R."/>
            <person name="Pangilinan J."/>
            <person name="Park H.-J."/>
            <person name="Ramirez L."/>
            <person name="Alfaro M."/>
            <person name="Sun H."/>
            <person name="Tritt A."/>
            <person name="Yoshinaga Y."/>
            <person name="Zwiers L.-H."/>
            <person name="Turgeon B."/>
            <person name="Goodwin S."/>
            <person name="Spatafora J."/>
            <person name="Crous P."/>
            <person name="Grigoriev I."/>
        </authorList>
    </citation>
    <scope>NUCLEOTIDE SEQUENCE</scope>
    <source>
        <strain evidence="2">CBS 122368</strain>
    </source>
</reference>
<evidence type="ECO:0000313" key="2">
    <source>
        <dbReference type="EMBL" id="KAF2250264.1"/>
    </source>
</evidence>
<evidence type="ECO:0000313" key="3">
    <source>
        <dbReference type="Proteomes" id="UP000800094"/>
    </source>
</evidence>
<dbReference type="AlphaFoldDB" id="A0A6A6II61"/>
<protein>
    <submittedName>
        <fullName evidence="2">Uncharacterized protein</fullName>
    </submittedName>
</protein>
<sequence>MTTSEVPLPKTMEAATTANGAKTTEAPPEQPAYMQLLGNKIVVNKTERPPLLLTDNTAKVLAHTLPIRHLEEQRLNTLSRKIAFGVDTKDVAAVVTRFISGRCSRMATAPR</sequence>
<name>A0A6A6II61_9PLEO</name>
<organism evidence="2 3">
    <name type="scientific">Trematosphaeria pertusa</name>
    <dbReference type="NCBI Taxonomy" id="390896"/>
    <lineage>
        <taxon>Eukaryota</taxon>
        <taxon>Fungi</taxon>
        <taxon>Dikarya</taxon>
        <taxon>Ascomycota</taxon>
        <taxon>Pezizomycotina</taxon>
        <taxon>Dothideomycetes</taxon>
        <taxon>Pleosporomycetidae</taxon>
        <taxon>Pleosporales</taxon>
        <taxon>Massarineae</taxon>
        <taxon>Trematosphaeriaceae</taxon>
        <taxon>Trematosphaeria</taxon>
    </lineage>
</organism>
<proteinExistence type="predicted"/>
<keyword evidence="3" id="KW-1185">Reference proteome</keyword>
<evidence type="ECO:0000256" key="1">
    <source>
        <dbReference type="SAM" id="MobiDB-lite"/>
    </source>
</evidence>
<feature type="region of interest" description="Disordered" evidence="1">
    <location>
        <begin position="1"/>
        <end position="28"/>
    </location>
</feature>